<keyword evidence="3" id="KW-1185">Reference proteome</keyword>
<proteinExistence type="predicted"/>
<reference evidence="2 3" key="1">
    <citation type="journal article" date="2022" name="Allergy">
        <title>Genome assembly and annotation of Periplaneta americana reveal a comprehensive cockroach allergen profile.</title>
        <authorList>
            <person name="Wang L."/>
            <person name="Xiong Q."/>
            <person name="Saelim N."/>
            <person name="Wang L."/>
            <person name="Nong W."/>
            <person name="Wan A.T."/>
            <person name="Shi M."/>
            <person name="Liu X."/>
            <person name="Cao Q."/>
            <person name="Hui J.H.L."/>
            <person name="Sookrung N."/>
            <person name="Leung T.F."/>
            <person name="Tungtrongchitr A."/>
            <person name="Tsui S.K.W."/>
        </authorList>
    </citation>
    <scope>NUCLEOTIDE SEQUENCE [LARGE SCALE GENOMIC DNA]</scope>
    <source>
        <strain evidence="2">PWHHKU_190912</strain>
    </source>
</reference>
<organism evidence="2 3">
    <name type="scientific">Periplaneta americana</name>
    <name type="common">American cockroach</name>
    <name type="synonym">Blatta americana</name>
    <dbReference type="NCBI Taxonomy" id="6978"/>
    <lineage>
        <taxon>Eukaryota</taxon>
        <taxon>Metazoa</taxon>
        <taxon>Ecdysozoa</taxon>
        <taxon>Arthropoda</taxon>
        <taxon>Hexapoda</taxon>
        <taxon>Insecta</taxon>
        <taxon>Pterygota</taxon>
        <taxon>Neoptera</taxon>
        <taxon>Polyneoptera</taxon>
        <taxon>Dictyoptera</taxon>
        <taxon>Blattodea</taxon>
        <taxon>Blattoidea</taxon>
        <taxon>Blattidae</taxon>
        <taxon>Blattinae</taxon>
        <taxon>Periplaneta</taxon>
    </lineage>
</organism>
<accession>A0ABQ8SW74</accession>
<evidence type="ECO:0000313" key="3">
    <source>
        <dbReference type="Proteomes" id="UP001148838"/>
    </source>
</evidence>
<dbReference type="EMBL" id="JAJSOF020000019">
    <property type="protein sequence ID" value="KAJ4437902.1"/>
    <property type="molecule type" value="Genomic_DNA"/>
</dbReference>
<evidence type="ECO:0000313" key="2">
    <source>
        <dbReference type="EMBL" id="KAJ4437902.1"/>
    </source>
</evidence>
<gene>
    <name evidence="2" type="ORF">ANN_13841</name>
</gene>
<dbReference type="Proteomes" id="UP001148838">
    <property type="component" value="Unassembled WGS sequence"/>
</dbReference>
<sequence>MAGLCEGGNEPPGSLKANKSVHNVEGGCQQTRQTHRIWERVKKSMMGRSEACIRAHIGHFEHFLLKLKHFEENNRQDRYPYADKPDRPPWKCKLDECTFTREVRSLYLPSKAADSLDRPPWNVVQRCWMASAMAPEADLVWGGVSPRTDRGVLGEFAEAGIVYGFCRL</sequence>
<comment type="caution">
    <text evidence="2">The sequence shown here is derived from an EMBL/GenBank/DDBJ whole genome shotgun (WGS) entry which is preliminary data.</text>
</comment>
<protein>
    <submittedName>
        <fullName evidence="2">Uncharacterized protein</fullName>
    </submittedName>
</protein>
<name>A0ABQ8SW74_PERAM</name>
<evidence type="ECO:0000256" key="1">
    <source>
        <dbReference type="SAM" id="MobiDB-lite"/>
    </source>
</evidence>
<feature type="region of interest" description="Disordered" evidence="1">
    <location>
        <begin position="1"/>
        <end position="29"/>
    </location>
</feature>